<evidence type="ECO:0000256" key="2">
    <source>
        <dbReference type="SAM" id="Phobius"/>
    </source>
</evidence>
<keyword evidence="2" id="KW-1133">Transmembrane helix</keyword>
<dbReference type="AlphaFoldDB" id="A0A4S8QBM5"/>
<accession>A0A4S8QBM5</accession>
<proteinExistence type="predicted"/>
<dbReference type="EMBL" id="STGU01000002">
    <property type="protein sequence ID" value="THV37834.1"/>
    <property type="molecule type" value="Genomic_DNA"/>
</dbReference>
<name>A0A4S8QBM5_9HYPH</name>
<feature type="coiled-coil region" evidence="1">
    <location>
        <begin position="3"/>
        <end position="30"/>
    </location>
</feature>
<evidence type="ECO:0000313" key="4">
    <source>
        <dbReference type="Proteomes" id="UP000307378"/>
    </source>
</evidence>
<dbReference type="RefSeq" id="WP_136538351.1">
    <property type="nucleotide sequence ID" value="NZ_STGU01000002.1"/>
</dbReference>
<protein>
    <recommendedName>
        <fullName evidence="5">DUF883 family protein</fullName>
    </recommendedName>
</protein>
<keyword evidence="1" id="KW-0175">Coiled coil</keyword>
<gene>
    <name evidence="3" type="ORF">FAA86_03220</name>
</gene>
<reference evidence="3 4" key="1">
    <citation type="submission" date="2019-04" db="EMBL/GenBank/DDBJ databases">
        <title>genome sequence of strain W3.</title>
        <authorList>
            <person name="Gao J."/>
            <person name="Sun J."/>
        </authorList>
    </citation>
    <scope>NUCLEOTIDE SEQUENCE [LARGE SCALE GENOMIC DNA]</scope>
    <source>
        <strain evidence="3 4">W3</strain>
    </source>
</reference>
<evidence type="ECO:0008006" key="5">
    <source>
        <dbReference type="Google" id="ProtNLM"/>
    </source>
</evidence>
<keyword evidence="2" id="KW-0812">Transmembrane</keyword>
<keyword evidence="2" id="KW-0472">Membrane</keyword>
<dbReference type="Proteomes" id="UP000307378">
    <property type="component" value="Unassembled WGS sequence"/>
</dbReference>
<comment type="caution">
    <text evidence="3">The sequence shown here is derived from an EMBL/GenBank/DDBJ whole genome shotgun (WGS) entry which is preliminary data.</text>
</comment>
<organism evidence="3 4">
    <name type="scientific">Rhizobium rosettiformans W3</name>
    <dbReference type="NCBI Taxonomy" id="538378"/>
    <lineage>
        <taxon>Bacteria</taxon>
        <taxon>Pseudomonadati</taxon>
        <taxon>Pseudomonadota</taxon>
        <taxon>Alphaproteobacteria</taxon>
        <taxon>Hyphomicrobiales</taxon>
        <taxon>Rhizobiaceae</taxon>
        <taxon>Rhizobium/Agrobacterium group</taxon>
        <taxon>Rhizobium</taxon>
    </lineage>
</organism>
<evidence type="ECO:0000256" key="1">
    <source>
        <dbReference type="SAM" id="Coils"/>
    </source>
</evidence>
<evidence type="ECO:0000313" key="3">
    <source>
        <dbReference type="EMBL" id="THV37834.1"/>
    </source>
</evidence>
<feature type="transmembrane region" description="Helical" evidence="2">
    <location>
        <begin position="73"/>
        <end position="94"/>
    </location>
</feature>
<sequence>MATSNLQAELRELREQMTELKDVIGRQASRTGYDARHRAAEAWHGAARAAGTVADYARDGADSVAGVARRHPAATSTALITLGIIGGVIGYLVATSTPARDNRWRWH</sequence>